<sequence>MIILAAMLTIGISATVFTAVFTEKNIRYPLNRIQLYIKSFELIDTIEAKDFDLHYCSGVLTTGMNHYTSMKSAIVQLTVSLRNFPERIFNCMITSFTICVNLLLVFETIFSSRPMMNPEWMMIDVHSSTQRYIRVFIAFNFVQLLLISIEVFLNR</sequence>
<reference evidence="2 3" key="1">
    <citation type="submission" date="2020-04" db="EMBL/GenBank/DDBJ databases">
        <authorList>
            <person name="Laetsch R D."/>
            <person name="Stevens L."/>
            <person name="Kumar S."/>
            <person name="Blaxter L. M."/>
        </authorList>
    </citation>
    <scope>NUCLEOTIDE SEQUENCE [LARGE SCALE GENOMIC DNA]</scope>
</reference>
<keyword evidence="1" id="KW-0472">Membrane</keyword>
<protein>
    <submittedName>
        <fullName evidence="2">Uncharacterized protein</fullName>
    </submittedName>
</protein>
<evidence type="ECO:0000256" key="1">
    <source>
        <dbReference type="SAM" id="Phobius"/>
    </source>
</evidence>
<dbReference type="Proteomes" id="UP000494206">
    <property type="component" value="Unassembled WGS sequence"/>
</dbReference>
<evidence type="ECO:0000313" key="2">
    <source>
        <dbReference type="EMBL" id="CAB3396792.1"/>
    </source>
</evidence>
<comment type="caution">
    <text evidence="2">The sequence shown here is derived from an EMBL/GenBank/DDBJ whole genome shotgun (WGS) entry which is preliminary data.</text>
</comment>
<dbReference type="AlphaFoldDB" id="A0A8S1E7A8"/>
<proteinExistence type="predicted"/>
<feature type="transmembrane region" description="Helical" evidence="1">
    <location>
        <begin position="132"/>
        <end position="153"/>
    </location>
</feature>
<keyword evidence="1" id="KW-1133">Transmembrane helix</keyword>
<keyword evidence="3" id="KW-1185">Reference proteome</keyword>
<dbReference type="EMBL" id="CADEPM010000001">
    <property type="protein sequence ID" value="CAB3396792.1"/>
    <property type="molecule type" value="Genomic_DNA"/>
</dbReference>
<organism evidence="2 3">
    <name type="scientific">Caenorhabditis bovis</name>
    <dbReference type="NCBI Taxonomy" id="2654633"/>
    <lineage>
        <taxon>Eukaryota</taxon>
        <taxon>Metazoa</taxon>
        <taxon>Ecdysozoa</taxon>
        <taxon>Nematoda</taxon>
        <taxon>Chromadorea</taxon>
        <taxon>Rhabditida</taxon>
        <taxon>Rhabditina</taxon>
        <taxon>Rhabditomorpha</taxon>
        <taxon>Rhabditoidea</taxon>
        <taxon>Rhabditidae</taxon>
        <taxon>Peloderinae</taxon>
        <taxon>Caenorhabditis</taxon>
    </lineage>
</organism>
<keyword evidence="1" id="KW-0812">Transmembrane</keyword>
<feature type="transmembrane region" description="Helical" evidence="1">
    <location>
        <begin position="87"/>
        <end position="111"/>
    </location>
</feature>
<evidence type="ECO:0000313" key="3">
    <source>
        <dbReference type="Proteomes" id="UP000494206"/>
    </source>
</evidence>
<gene>
    <name evidence="2" type="ORF">CBOVIS_LOCUS298</name>
</gene>
<name>A0A8S1E7A8_9PELO</name>
<accession>A0A8S1E7A8</accession>